<proteinExistence type="predicted"/>
<protein>
    <submittedName>
        <fullName evidence="1">Uncharacterized protein</fullName>
    </submittedName>
</protein>
<dbReference type="EMBL" id="BGPR01004367">
    <property type="protein sequence ID" value="GBM98879.1"/>
    <property type="molecule type" value="Genomic_DNA"/>
</dbReference>
<organism evidence="1 2">
    <name type="scientific">Araneus ventricosus</name>
    <name type="common">Orbweaver spider</name>
    <name type="synonym">Epeira ventricosa</name>
    <dbReference type="NCBI Taxonomy" id="182803"/>
    <lineage>
        <taxon>Eukaryota</taxon>
        <taxon>Metazoa</taxon>
        <taxon>Ecdysozoa</taxon>
        <taxon>Arthropoda</taxon>
        <taxon>Chelicerata</taxon>
        <taxon>Arachnida</taxon>
        <taxon>Araneae</taxon>
        <taxon>Araneomorphae</taxon>
        <taxon>Entelegynae</taxon>
        <taxon>Araneoidea</taxon>
        <taxon>Araneidae</taxon>
        <taxon>Araneus</taxon>
    </lineage>
</organism>
<keyword evidence="2" id="KW-1185">Reference proteome</keyword>
<accession>A0A4Y2KA87</accession>
<dbReference type="Proteomes" id="UP000499080">
    <property type="component" value="Unassembled WGS sequence"/>
</dbReference>
<dbReference type="InterPro" id="IPR005312">
    <property type="entry name" value="DUF1759"/>
</dbReference>
<evidence type="ECO:0000313" key="1">
    <source>
        <dbReference type="EMBL" id="GBM98879.1"/>
    </source>
</evidence>
<dbReference type="AlphaFoldDB" id="A0A4Y2KA87"/>
<gene>
    <name evidence="1" type="ORF">AVEN_180166_1</name>
</gene>
<reference evidence="1 2" key="1">
    <citation type="journal article" date="2019" name="Sci. Rep.">
        <title>Orb-weaving spider Araneus ventricosus genome elucidates the spidroin gene catalogue.</title>
        <authorList>
            <person name="Kono N."/>
            <person name="Nakamura H."/>
            <person name="Ohtoshi R."/>
            <person name="Moran D.A.P."/>
            <person name="Shinohara A."/>
            <person name="Yoshida Y."/>
            <person name="Fujiwara M."/>
            <person name="Mori M."/>
            <person name="Tomita M."/>
            <person name="Arakawa K."/>
        </authorList>
    </citation>
    <scope>NUCLEOTIDE SEQUENCE [LARGE SCALE GENOMIC DNA]</scope>
</reference>
<dbReference type="Pfam" id="PF03564">
    <property type="entry name" value="DUF1759"/>
    <property type="match status" value="1"/>
</dbReference>
<evidence type="ECO:0000313" key="2">
    <source>
        <dbReference type="Proteomes" id="UP000499080"/>
    </source>
</evidence>
<comment type="caution">
    <text evidence="1">The sequence shown here is derived from an EMBL/GenBank/DDBJ whole genome shotgun (WGS) entry which is preliminary data.</text>
</comment>
<sequence length="404" mass="46952">MDALTEKRKSLRFSFLLTAKNLAQHLATDAEDTDKLKALISRLSNKFFCLEQVQDRISLLLLGKSDSIAQYDEDFESAEKYRNTYIRLKSKVENCLAKNVKPASYQKSFSFTLAAKNLEQHLETNAENTYKLNSLVSQLDLKFYRLEEIKNQISRLLSEEKGNIDHYDEGFESPQKHRGTSIEMKSKVDNNLGKNVSYIPETFICNETAKESNPDFEIPKFSGDPKEFSAFWNIVSQIYESEELSDIDEFQCLYESMLSRAGLWISNFPLTIENYSNAIEQLKFRFKRDDLLFQIYVRDLLFMMMKNVVSRKSYADLPALYDWMETKLRALGNLGLTEEEFNDFLESLMESCLVETILQAWNRISDDSEGKILLNILISVFCAAKWNRRKCLVYLTKVSRQLAE</sequence>
<name>A0A4Y2KA87_ARAVE</name>